<dbReference type="SMART" id="SM00388">
    <property type="entry name" value="HisKA"/>
    <property type="match status" value="1"/>
</dbReference>
<dbReference type="PANTHER" id="PTHR43065:SF49">
    <property type="entry name" value="HISTIDINE KINASE"/>
    <property type="match status" value="1"/>
</dbReference>
<gene>
    <name evidence="7" type="ORF">GCM10011357_11920</name>
</gene>
<evidence type="ECO:0000256" key="1">
    <source>
        <dbReference type="ARBA" id="ARBA00000085"/>
    </source>
</evidence>
<accession>A0ABQ1R8G1</accession>
<dbReference type="SMART" id="SM00448">
    <property type="entry name" value="REC"/>
    <property type="match status" value="1"/>
</dbReference>
<dbReference type="Proteomes" id="UP000614272">
    <property type="component" value="Unassembled WGS sequence"/>
</dbReference>
<dbReference type="InterPro" id="IPR001789">
    <property type="entry name" value="Sig_transdc_resp-reg_receiver"/>
</dbReference>
<dbReference type="CDD" id="cd00082">
    <property type="entry name" value="HisKA"/>
    <property type="match status" value="1"/>
</dbReference>
<comment type="caution">
    <text evidence="7">The sequence shown here is derived from an EMBL/GenBank/DDBJ whole genome shotgun (WGS) entry which is preliminary data.</text>
</comment>
<dbReference type="Pfam" id="PF00512">
    <property type="entry name" value="HisKA"/>
    <property type="match status" value="1"/>
</dbReference>
<dbReference type="InterPro" id="IPR003594">
    <property type="entry name" value="HATPase_dom"/>
</dbReference>
<protein>
    <recommendedName>
        <fullName evidence="2">histidine kinase</fullName>
        <ecNumber evidence="2">2.7.13.3</ecNumber>
    </recommendedName>
</protein>
<feature type="domain" description="Response regulatory" evidence="6">
    <location>
        <begin position="403"/>
        <end position="518"/>
    </location>
</feature>
<dbReference type="InterPro" id="IPR036890">
    <property type="entry name" value="HATPase_C_sf"/>
</dbReference>
<name>A0ABQ1R8G1_9ALTE</name>
<evidence type="ECO:0000259" key="6">
    <source>
        <dbReference type="PROSITE" id="PS50110"/>
    </source>
</evidence>
<dbReference type="PROSITE" id="PS50110">
    <property type="entry name" value="RESPONSE_REGULATORY"/>
    <property type="match status" value="1"/>
</dbReference>
<dbReference type="Gene3D" id="1.10.287.130">
    <property type="match status" value="1"/>
</dbReference>
<dbReference type="PROSITE" id="PS50109">
    <property type="entry name" value="HIS_KIN"/>
    <property type="match status" value="1"/>
</dbReference>
<dbReference type="InterPro" id="IPR004358">
    <property type="entry name" value="Sig_transdc_His_kin-like_C"/>
</dbReference>
<dbReference type="SUPFAM" id="SSF52172">
    <property type="entry name" value="CheY-like"/>
    <property type="match status" value="1"/>
</dbReference>
<keyword evidence="8" id="KW-1185">Reference proteome</keyword>
<evidence type="ECO:0000313" key="7">
    <source>
        <dbReference type="EMBL" id="GGD58171.1"/>
    </source>
</evidence>
<dbReference type="Gene3D" id="3.40.50.2300">
    <property type="match status" value="1"/>
</dbReference>
<dbReference type="InterPro" id="IPR011006">
    <property type="entry name" value="CheY-like_superfamily"/>
</dbReference>
<evidence type="ECO:0000256" key="2">
    <source>
        <dbReference type="ARBA" id="ARBA00012438"/>
    </source>
</evidence>
<dbReference type="SUPFAM" id="SSF55785">
    <property type="entry name" value="PYP-like sensor domain (PAS domain)"/>
    <property type="match status" value="1"/>
</dbReference>
<evidence type="ECO:0000256" key="4">
    <source>
        <dbReference type="PROSITE-ProRule" id="PRU00169"/>
    </source>
</evidence>
<dbReference type="EMBL" id="BMGJ01000003">
    <property type="protein sequence ID" value="GGD58171.1"/>
    <property type="molecule type" value="Genomic_DNA"/>
</dbReference>
<dbReference type="Pfam" id="PF00072">
    <property type="entry name" value="Response_reg"/>
    <property type="match status" value="1"/>
</dbReference>
<reference evidence="8" key="1">
    <citation type="journal article" date="2019" name="Int. J. Syst. Evol. Microbiol.">
        <title>The Global Catalogue of Microorganisms (GCM) 10K type strain sequencing project: providing services to taxonomists for standard genome sequencing and annotation.</title>
        <authorList>
            <consortium name="The Broad Institute Genomics Platform"/>
            <consortium name="The Broad Institute Genome Sequencing Center for Infectious Disease"/>
            <person name="Wu L."/>
            <person name="Ma J."/>
        </authorList>
    </citation>
    <scope>NUCLEOTIDE SEQUENCE [LARGE SCALE GENOMIC DNA]</scope>
    <source>
        <strain evidence="8">CGMCC 1.12923</strain>
    </source>
</reference>
<dbReference type="RefSeq" id="WP_099035621.1">
    <property type="nucleotide sequence ID" value="NZ_BMGJ01000003.1"/>
</dbReference>
<dbReference type="InterPro" id="IPR005467">
    <property type="entry name" value="His_kinase_dom"/>
</dbReference>
<dbReference type="Gene3D" id="3.30.565.10">
    <property type="entry name" value="Histidine kinase-like ATPase, C-terminal domain"/>
    <property type="match status" value="1"/>
</dbReference>
<feature type="domain" description="Histidine kinase" evidence="5">
    <location>
        <begin position="152"/>
        <end position="381"/>
    </location>
</feature>
<comment type="catalytic activity">
    <reaction evidence="1">
        <text>ATP + protein L-histidine = ADP + protein N-phospho-L-histidine.</text>
        <dbReference type="EC" id="2.7.13.3"/>
    </reaction>
</comment>
<dbReference type="InterPro" id="IPR003661">
    <property type="entry name" value="HisK_dim/P_dom"/>
</dbReference>
<dbReference type="PANTHER" id="PTHR43065">
    <property type="entry name" value="SENSOR HISTIDINE KINASE"/>
    <property type="match status" value="1"/>
</dbReference>
<sequence>MRGEQEFISQFGVLLDTLPLEIALVDGSGKIIAVNKGWRDFAKENGLTQADAAVGQNYLSVCFQSTGEHSTFSNEAAEGIASVLKGQLQDFELDYPCGVPGETRWYRMRVRPVETSDNHVLVTHDNITREHVLGEQLRMAHKLESLGQLTAGIAHDFNNMLTVVMGNADMLIDLVSDNEANADKDELLEIAELILSAGQSGADLTQRLLAFARRQPHSPELVDVNKLVNDMEPLLRSTLGDNIEIEWIRSAGLWQTVVDPSQLQNALLNLCINAVDAMPGGGKLTIETANIHMDDAYATEHPGIYSDQYVMIGVADTGVGMDDVTVQRVFEPFFTTKPRGKGTGLGLSMVFGFVKQSGGQVNIDSQPGEGTSIRLYLPKVTGVHLPVSTPQEADTTDSCDTGRILLVEDDTMVRKFAEDVLTRAGYQVFAASHGQQALEILESQGGMSLIIIDVIMPGMSGIELAENVATTYPQMKALYISGYTGNADIHNNRLDNGVRMLRKPFRRVELLNTVKSLLAMQDSKQ</sequence>
<keyword evidence="3 4" id="KW-0597">Phosphoprotein</keyword>
<dbReference type="EC" id="2.7.13.3" evidence="2"/>
<proteinExistence type="predicted"/>
<feature type="modified residue" description="4-aspartylphosphate" evidence="4">
    <location>
        <position position="453"/>
    </location>
</feature>
<dbReference type="InterPro" id="IPR035965">
    <property type="entry name" value="PAS-like_dom_sf"/>
</dbReference>
<dbReference type="SUPFAM" id="SSF55874">
    <property type="entry name" value="ATPase domain of HSP90 chaperone/DNA topoisomerase II/histidine kinase"/>
    <property type="match status" value="1"/>
</dbReference>
<dbReference type="SMART" id="SM00387">
    <property type="entry name" value="HATPase_c"/>
    <property type="match status" value="1"/>
</dbReference>
<dbReference type="InterPro" id="IPR036097">
    <property type="entry name" value="HisK_dim/P_sf"/>
</dbReference>
<dbReference type="PRINTS" id="PR00344">
    <property type="entry name" value="BCTRLSENSOR"/>
</dbReference>
<evidence type="ECO:0000256" key="3">
    <source>
        <dbReference type="ARBA" id="ARBA00022553"/>
    </source>
</evidence>
<dbReference type="Gene3D" id="3.30.450.20">
    <property type="entry name" value="PAS domain"/>
    <property type="match status" value="1"/>
</dbReference>
<evidence type="ECO:0000259" key="5">
    <source>
        <dbReference type="PROSITE" id="PS50109"/>
    </source>
</evidence>
<dbReference type="Pfam" id="PF02518">
    <property type="entry name" value="HATPase_c"/>
    <property type="match status" value="1"/>
</dbReference>
<evidence type="ECO:0000313" key="8">
    <source>
        <dbReference type="Proteomes" id="UP000614272"/>
    </source>
</evidence>
<organism evidence="7 8">
    <name type="scientific">Lacimicrobium alkaliphilum</name>
    <dbReference type="NCBI Taxonomy" id="1526571"/>
    <lineage>
        <taxon>Bacteria</taxon>
        <taxon>Pseudomonadati</taxon>
        <taxon>Pseudomonadota</taxon>
        <taxon>Gammaproteobacteria</taxon>
        <taxon>Alteromonadales</taxon>
        <taxon>Alteromonadaceae</taxon>
        <taxon>Lacimicrobium</taxon>
    </lineage>
</organism>
<dbReference type="SUPFAM" id="SSF47384">
    <property type="entry name" value="Homodimeric domain of signal transducing histidine kinase"/>
    <property type="match status" value="1"/>
</dbReference>